<keyword evidence="4" id="KW-0862">Zinc</keyword>
<dbReference type="OrthoDB" id="8922241at2759"/>
<evidence type="ECO:0000256" key="2">
    <source>
        <dbReference type="ARBA" id="ARBA00022723"/>
    </source>
</evidence>
<evidence type="ECO:0000256" key="3">
    <source>
        <dbReference type="ARBA" id="ARBA00022771"/>
    </source>
</evidence>
<evidence type="ECO:0000256" key="4">
    <source>
        <dbReference type="ARBA" id="ARBA00022833"/>
    </source>
</evidence>
<dbReference type="PANTHER" id="PTHR46179">
    <property type="entry name" value="ZINC FINGER PROTEIN"/>
    <property type="match status" value="1"/>
</dbReference>
<dbReference type="InterPro" id="IPR051061">
    <property type="entry name" value="Zinc_finger_trans_reg"/>
</dbReference>
<accession>A0A6A5Y2X5</accession>
<dbReference type="PROSITE" id="PS00028">
    <property type="entry name" value="ZINC_FINGER_C2H2_1"/>
    <property type="match status" value="2"/>
</dbReference>
<protein>
    <recommendedName>
        <fullName evidence="9">C2H2-type domain-containing protein</fullName>
    </recommendedName>
</protein>
<keyword evidence="11" id="KW-1185">Reference proteome</keyword>
<evidence type="ECO:0000256" key="5">
    <source>
        <dbReference type="ARBA" id="ARBA00023015"/>
    </source>
</evidence>
<evidence type="ECO:0000256" key="1">
    <source>
        <dbReference type="ARBA" id="ARBA00004123"/>
    </source>
</evidence>
<dbReference type="GO" id="GO:0006357">
    <property type="term" value="P:regulation of transcription by RNA polymerase II"/>
    <property type="evidence" value="ECO:0007669"/>
    <property type="project" value="TreeGrafter"/>
</dbReference>
<reference evidence="10" key="1">
    <citation type="journal article" date="2020" name="Stud. Mycol.">
        <title>101 Dothideomycetes genomes: a test case for predicting lifestyles and emergence of pathogens.</title>
        <authorList>
            <person name="Haridas S."/>
            <person name="Albert R."/>
            <person name="Binder M."/>
            <person name="Bloem J."/>
            <person name="Labutti K."/>
            <person name="Salamov A."/>
            <person name="Andreopoulos B."/>
            <person name="Baker S."/>
            <person name="Barry K."/>
            <person name="Bills G."/>
            <person name="Bluhm B."/>
            <person name="Cannon C."/>
            <person name="Castanera R."/>
            <person name="Culley D."/>
            <person name="Daum C."/>
            <person name="Ezra D."/>
            <person name="Gonzalez J."/>
            <person name="Henrissat B."/>
            <person name="Kuo A."/>
            <person name="Liang C."/>
            <person name="Lipzen A."/>
            <person name="Lutzoni F."/>
            <person name="Magnuson J."/>
            <person name="Mondo S."/>
            <person name="Nolan M."/>
            <person name="Ohm R."/>
            <person name="Pangilinan J."/>
            <person name="Park H.-J."/>
            <person name="Ramirez L."/>
            <person name="Alfaro M."/>
            <person name="Sun H."/>
            <person name="Tritt A."/>
            <person name="Yoshinaga Y."/>
            <person name="Zwiers L.-H."/>
            <person name="Turgeon B."/>
            <person name="Goodwin S."/>
            <person name="Spatafora J."/>
            <person name="Crous P."/>
            <person name="Grigoriev I."/>
        </authorList>
    </citation>
    <scope>NUCLEOTIDE SEQUENCE</scope>
    <source>
        <strain evidence="10">CBS 175.79</strain>
    </source>
</reference>
<dbReference type="InterPro" id="IPR036236">
    <property type="entry name" value="Znf_C2H2_sf"/>
</dbReference>
<evidence type="ECO:0000313" key="10">
    <source>
        <dbReference type="EMBL" id="KAF2019251.1"/>
    </source>
</evidence>
<dbReference type="SUPFAM" id="SSF57667">
    <property type="entry name" value="beta-beta-alpha zinc fingers"/>
    <property type="match status" value="1"/>
</dbReference>
<proteinExistence type="predicted"/>
<organism evidence="10 11">
    <name type="scientific">Aaosphaeria arxii CBS 175.79</name>
    <dbReference type="NCBI Taxonomy" id="1450172"/>
    <lineage>
        <taxon>Eukaryota</taxon>
        <taxon>Fungi</taxon>
        <taxon>Dikarya</taxon>
        <taxon>Ascomycota</taxon>
        <taxon>Pezizomycotina</taxon>
        <taxon>Dothideomycetes</taxon>
        <taxon>Pleosporomycetidae</taxon>
        <taxon>Pleosporales</taxon>
        <taxon>Pleosporales incertae sedis</taxon>
        <taxon>Aaosphaeria</taxon>
    </lineage>
</organism>
<dbReference type="EMBL" id="ML978067">
    <property type="protein sequence ID" value="KAF2019251.1"/>
    <property type="molecule type" value="Genomic_DNA"/>
</dbReference>
<gene>
    <name evidence="10" type="ORF">BU24DRAFT_405950</name>
</gene>
<keyword evidence="3 8" id="KW-0863">Zinc-finger</keyword>
<keyword evidence="5" id="KW-0805">Transcription regulation</keyword>
<sequence>MDSLYSDPDGLLRCNLCGAIVGFCSHYSPFTGTPFEAPTYMTPPELPQGPLQPPVFDDLFVDFPEERPPAPNHTIPVTSPSLDGLNVDILNLDATTVTRETVENYLEDIYTPGYRTMVPEVEPAAVKPQQPPIRRQPPIPGGFHCTVKKCTRAFDRSCDLNRHYKSHLERNQRPHKCELCELRFLYPKDCKRHQQTHNPQLSRRTIFYCTVPGCINVDGFSRRDNLLRHMRNHHR</sequence>
<dbReference type="AlphaFoldDB" id="A0A6A5Y2X5"/>
<feature type="domain" description="C2H2-type" evidence="9">
    <location>
        <begin position="143"/>
        <end position="172"/>
    </location>
</feature>
<evidence type="ECO:0000256" key="8">
    <source>
        <dbReference type="PROSITE-ProRule" id="PRU00042"/>
    </source>
</evidence>
<name>A0A6A5Y2X5_9PLEO</name>
<dbReference type="Gene3D" id="3.30.160.60">
    <property type="entry name" value="Classic Zinc Finger"/>
    <property type="match status" value="2"/>
</dbReference>
<evidence type="ECO:0000256" key="6">
    <source>
        <dbReference type="ARBA" id="ARBA00023163"/>
    </source>
</evidence>
<evidence type="ECO:0000256" key="7">
    <source>
        <dbReference type="ARBA" id="ARBA00023242"/>
    </source>
</evidence>
<dbReference type="GeneID" id="54283134"/>
<dbReference type="PANTHER" id="PTHR46179:SF13">
    <property type="entry name" value="C2H2-TYPE DOMAIN-CONTAINING PROTEIN"/>
    <property type="match status" value="1"/>
</dbReference>
<keyword evidence="7" id="KW-0539">Nucleus</keyword>
<dbReference type="SMART" id="SM00355">
    <property type="entry name" value="ZnF_C2H2"/>
    <property type="match status" value="3"/>
</dbReference>
<dbReference type="Proteomes" id="UP000799778">
    <property type="component" value="Unassembled WGS sequence"/>
</dbReference>
<evidence type="ECO:0000313" key="11">
    <source>
        <dbReference type="Proteomes" id="UP000799778"/>
    </source>
</evidence>
<keyword evidence="6" id="KW-0804">Transcription</keyword>
<dbReference type="GO" id="GO:0008270">
    <property type="term" value="F:zinc ion binding"/>
    <property type="evidence" value="ECO:0007669"/>
    <property type="project" value="UniProtKB-KW"/>
</dbReference>
<comment type="subcellular location">
    <subcellularLocation>
        <location evidence="1">Nucleus</location>
    </subcellularLocation>
</comment>
<keyword evidence="2" id="KW-0479">Metal-binding</keyword>
<dbReference type="PROSITE" id="PS50157">
    <property type="entry name" value="ZINC_FINGER_C2H2_2"/>
    <property type="match status" value="1"/>
</dbReference>
<evidence type="ECO:0000259" key="9">
    <source>
        <dbReference type="PROSITE" id="PS50157"/>
    </source>
</evidence>
<dbReference type="InterPro" id="IPR013087">
    <property type="entry name" value="Znf_C2H2_type"/>
</dbReference>
<dbReference type="RefSeq" id="XP_033387590.1">
    <property type="nucleotide sequence ID" value="XM_033525737.1"/>
</dbReference>
<dbReference type="GO" id="GO:0005634">
    <property type="term" value="C:nucleus"/>
    <property type="evidence" value="ECO:0007669"/>
    <property type="project" value="UniProtKB-SubCell"/>
</dbReference>